<dbReference type="Proteomes" id="UP000814140">
    <property type="component" value="Unassembled WGS sequence"/>
</dbReference>
<proteinExistence type="predicted"/>
<reference evidence="1" key="1">
    <citation type="submission" date="2021-03" db="EMBL/GenBank/DDBJ databases">
        <authorList>
            <consortium name="DOE Joint Genome Institute"/>
            <person name="Ahrendt S."/>
            <person name="Looney B.P."/>
            <person name="Miyauchi S."/>
            <person name="Morin E."/>
            <person name="Drula E."/>
            <person name="Courty P.E."/>
            <person name="Chicoki N."/>
            <person name="Fauchery L."/>
            <person name="Kohler A."/>
            <person name="Kuo A."/>
            <person name="Labutti K."/>
            <person name="Pangilinan J."/>
            <person name="Lipzen A."/>
            <person name="Riley R."/>
            <person name="Andreopoulos W."/>
            <person name="He G."/>
            <person name="Johnson J."/>
            <person name="Barry K.W."/>
            <person name="Grigoriev I.V."/>
            <person name="Nagy L."/>
            <person name="Hibbett D."/>
            <person name="Henrissat B."/>
            <person name="Matheny P.B."/>
            <person name="Labbe J."/>
            <person name="Martin F."/>
        </authorList>
    </citation>
    <scope>NUCLEOTIDE SEQUENCE</scope>
    <source>
        <strain evidence="1">HHB10654</strain>
    </source>
</reference>
<sequence>MMHRQHARTHWAPIGHPLLLRNASPLLSQHRSLGLQLSNVIPYKPPNSPARHRPPAPPNDPPMSYDHPIPIAPSPSYTHPHMSSLSPFDFPSHTPSTIDTPVHDPQRPSPLIADDSHAFHYSYFPHQNQETPWHPSDLHIDQYPAAPFVPSPSKSTLYGALGKPEPRLPPHAHPMMGQWSICAHTCRHDAHSSWSAGQHPHPPWGYGDTPINHAQVQLQPAFHPPPHPPSYHHLANASSGFYPAQQPPQNHNTITKTTTATITVRSDSSTRSTITTTTVTTETPATYARHPPPPSHYRPDIISAPPVQQFPLYQQHPQPPPQQYVQPPAPVPPPVPLYQPRPIHPLPQWTKIPSPVLEGLFPLEGAVSDVVPAEHFAVAVGGKEHPWASPVAAATIEEVEEESEDDEDEDSEYGDVEMEGDEDEDEEEDELEDYAPFEHAFQAAPAFPEPQQHYSPQPAFPQPPLLSSTATGTLSPFALLCQPVSDSVRNQFAVPASQGSVGAYWN</sequence>
<name>A0ACB8THS0_9AGAM</name>
<comment type="caution">
    <text evidence="1">The sequence shown here is derived from an EMBL/GenBank/DDBJ whole genome shotgun (WGS) entry which is preliminary data.</text>
</comment>
<protein>
    <submittedName>
        <fullName evidence="1">Uncharacterized protein</fullName>
    </submittedName>
</protein>
<dbReference type="EMBL" id="MU277188">
    <property type="protein sequence ID" value="KAI0068014.1"/>
    <property type="molecule type" value="Genomic_DNA"/>
</dbReference>
<gene>
    <name evidence="1" type="ORF">BV25DRAFT_504199</name>
</gene>
<accession>A0ACB8THS0</accession>
<evidence type="ECO:0000313" key="2">
    <source>
        <dbReference type="Proteomes" id="UP000814140"/>
    </source>
</evidence>
<keyword evidence="2" id="KW-1185">Reference proteome</keyword>
<evidence type="ECO:0000313" key="1">
    <source>
        <dbReference type="EMBL" id="KAI0068014.1"/>
    </source>
</evidence>
<reference evidence="1" key="2">
    <citation type="journal article" date="2022" name="New Phytol.">
        <title>Evolutionary transition to the ectomycorrhizal habit in the genomes of a hyperdiverse lineage of mushroom-forming fungi.</title>
        <authorList>
            <person name="Looney B."/>
            <person name="Miyauchi S."/>
            <person name="Morin E."/>
            <person name="Drula E."/>
            <person name="Courty P.E."/>
            <person name="Kohler A."/>
            <person name="Kuo A."/>
            <person name="LaButti K."/>
            <person name="Pangilinan J."/>
            <person name="Lipzen A."/>
            <person name="Riley R."/>
            <person name="Andreopoulos W."/>
            <person name="He G."/>
            <person name="Johnson J."/>
            <person name="Nolan M."/>
            <person name="Tritt A."/>
            <person name="Barry K.W."/>
            <person name="Grigoriev I.V."/>
            <person name="Nagy L.G."/>
            <person name="Hibbett D."/>
            <person name="Henrissat B."/>
            <person name="Matheny P.B."/>
            <person name="Labbe J."/>
            <person name="Martin F.M."/>
        </authorList>
    </citation>
    <scope>NUCLEOTIDE SEQUENCE</scope>
    <source>
        <strain evidence="1">HHB10654</strain>
    </source>
</reference>
<organism evidence="1 2">
    <name type="scientific">Artomyces pyxidatus</name>
    <dbReference type="NCBI Taxonomy" id="48021"/>
    <lineage>
        <taxon>Eukaryota</taxon>
        <taxon>Fungi</taxon>
        <taxon>Dikarya</taxon>
        <taxon>Basidiomycota</taxon>
        <taxon>Agaricomycotina</taxon>
        <taxon>Agaricomycetes</taxon>
        <taxon>Russulales</taxon>
        <taxon>Auriscalpiaceae</taxon>
        <taxon>Artomyces</taxon>
    </lineage>
</organism>